<keyword evidence="2" id="KW-1185">Reference proteome</keyword>
<sequence length="48" mass="5291">MFVRDLLLQSSHSEMGEDNLQCLSLSLSLLSLALSLSLLSLSLSQFLH</sequence>
<accession>A0ABN7E9E6</accession>
<name>A0ABN7E9E6_SPIIN</name>
<organism evidence="1 2">
    <name type="scientific">Spirodela intermedia</name>
    <name type="common">Intermediate duckweed</name>
    <dbReference type="NCBI Taxonomy" id="51605"/>
    <lineage>
        <taxon>Eukaryota</taxon>
        <taxon>Viridiplantae</taxon>
        <taxon>Streptophyta</taxon>
        <taxon>Embryophyta</taxon>
        <taxon>Tracheophyta</taxon>
        <taxon>Spermatophyta</taxon>
        <taxon>Magnoliopsida</taxon>
        <taxon>Liliopsida</taxon>
        <taxon>Araceae</taxon>
        <taxon>Lemnoideae</taxon>
        <taxon>Spirodela</taxon>
    </lineage>
</organism>
<gene>
    <name evidence="1" type="ORF">SI7747_UN020852</name>
</gene>
<comment type="caution">
    <text evidence="1">The sequence shown here is derived from an EMBL/GenBank/DDBJ whole genome shotgun (WGS) entry which is preliminary data.</text>
</comment>
<evidence type="ECO:0000313" key="1">
    <source>
        <dbReference type="EMBL" id="CAA6674494.1"/>
    </source>
</evidence>
<reference evidence="2" key="1">
    <citation type="journal article" date="2020" name="Sci. Rep.">
        <title>Chromosome-scale genome assembly for the duckweed Spirodela intermedia, integrating cytogenetic maps, PacBio and Oxford Nanopore libraries.</title>
        <authorList>
            <person name="Hoang P.T.N."/>
            <person name="Fiebig A."/>
            <person name="Novak P."/>
            <person name="Macas J."/>
            <person name="Cao H.X."/>
            <person name="Stepanenko A."/>
            <person name="Chen G."/>
            <person name="Borisjuk N."/>
            <person name="Scholz U."/>
            <person name="Schubert I."/>
        </authorList>
    </citation>
    <scope>NUCLEOTIDE SEQUENCE [LARGE SCALE GENOMIC DNA]</scope>
</reference>
<dbReference type="EMBL" id="CACRZD030000115">
    <property type="protein sequence ID" value="CAA6674494.1"/>
    <property type="molecule type" value="Genomic_DNA"/>
</dbReference>
<evidence type="ECO:0000313" key="2">
    <source>
        <dbReference type="Proteomes" id="UP001189122"/>
    </source>
</evidence>
<dbReference type="Proteomes" id="UP001189122">
    <property type="component" value="Unassembled WGS sequence"/>
</dbReference>
<protein>
    <submittedName>
        <fullName evidence="1">Uncharacterized protein</fullName>
    </submittedName>
</protein>
<proteinExistence type="predicted"/>